<evidence type="ECO:0000259" key="1">
    <source>
        <dbReference type="PROSITE" id="PS50943"/>
    </source>
</evidence>
<dbReference type="InterPro" id="IPR001387">
    <property type="entry name" value="Cro/C1-type_HTH"/>
</dbReference>
<feature type="domain" description="HTH cro/C1-type" evidence="1">
    <location>
        <begin position="4"/>
        <end position="44"/>
    </location>
</feature>
<gene>
    <name evidence="2" type="ORF">SAMN06296036_12660</name>
</gene>
<dbReference type="EMBL" id="FWZT01000026">
    <property type="protein sequence ID" value="SMF71265.1"/>
    <property type="molecule type" value="Genomic_DNA"/>
</dbReference>
<keyword evidence="3" id="KW-1185">Reference proteome</keyword>
<name>A0A1Y6CKJ8_9BACT</name>
<reference evidence="3" key="1">
    <citation type="submission" date="2017-04" db="EMBL/GenBank/DDBJ databases">
        <authorList>
            <person name="Varghese N."/>
            <person name="Submissions S."/>
        </authorList>
    </citation>
    <scope>NUCLEOTIDE SEQUENCE [LARGE SCALE GENOMIC DNA]</scope>
    <source>
        <strain evidence="3">RKEM611</strain>
    </source>
</reference>
<accession>A0A1Y6CKJ8</accession>
<dbReference type="PROSITE" id="PS50943">
    <property type="entry name" value="HTH_CROC1"/>
    <property type="match status" value="1"/>
</dbReference>
<organism evidence="2 3">
    <name type="scientific">Pseudobacteriovorax antillogorgiicola</name>
    <dbReference type="NCBI Taxonomy" id="1513793"/>
    <lineage>
        <taxon>Bacteria</taxon>
        <taxon>Pseudomonadati</taxon>
        <taxon>Bdellovibrionota</taxon>
        <taxon>Oligoflexia</taxon>
        <taxon>Oligoflexales</taxon>
        <taxon>Pseudobacteriovoracaceae</taxon>
        <taxon>Pseudobacteriovorax</taxon>
    </lineage>
</organism>
<protein>
    <submittedName>
        <fullName evidence="2">TIGR02147 family protein</fullName>
    </submittedName>
</protein>
<dbReference type="InterPro" id="IPR025537">
    <property type="entry name" value="DUF4423"/>
</dbReference>
<dbReference type="Proteomes" id="UP000192907">
    <property type="component" value="Unassembled WGS sequence"/>
</dbReference>
<dbReference type="AlphaFoldDB" id="A0A1Y6CKJ8"/>
<dbReference type="STRING" id="1513793.SAMN06296036_12660"/>
<evidence type="ECO:0000313" key="3">
    <source>
        <dbReference type="Proteomes" id="UP000192907"/>
    </source>
</evidence>
<dbReference type="InterPro" id="IPR011873">
    <property type="entry name" value="CHP02147"/>
</dbReference>
<dbReference type="Pfam" id="PF14394">
    <property type="entry name" value="DUF4423"/>
    <property type="match status" value="1"/>
</dbReference>
<dbReference type="NCBIfam" id="TIGR02147">
    <property type="entry name" value="Fsuc_second"/>
    <property type="match status" value="1"/>
</dbReference>
<evidence type="ECO:0000313" key="2">
    <source>
        <dbReference type="EMBL" id="SMF71265.1"/>
    </source>
</evidence>
<sequence>MRSFARDLGVDSGFLSRILKGSRRLSLSKAHSISDKLSLSAKDRERFLYLVRLALIDDDEDLKRSIERQLQRHSEPQSVLGASSFKVISKWYHYAILELTFKEDFESQPSYISQKLNISQFEAKMAIERMVRLGLLARDSNGSLKKTKSNIGDLCAPSESARCRHKDILEKASRSLEKQSFEEKVQLGATFCIDKKLLPETRQRIQVFLQDLNDFLESGDREEVYEMNVSLFSLEK</sequence>
<proteinExistence type="predicted"/>